<dbReference type="Pfam" id="PF00271">
    <property type="entry name" value="Helicase_C"/>
    <property type="match status" value="1"/>
</dbReference>
<feature type="domain" description="Helicase ATP-binding" evidence="6">
    <location>
        <begin position="179"/>
        <end position="348"/>
    </location>
</feature>
<keyword evidence="1" id="KW-0547">Nucleotide-binding</keyword>
<feature type="domain" description="Helicase C-terminal" evidence="7">
    <location>
        <begin position="382"/>
        <end position="544"/>
    </location>
</feature>
<accession>A0ABV2ALD2</accession>
<dbReference type="PROSITE" id="PS51192">
    <property type="entry name" value="HELICASE_ATP_BIND_1"/>
    <property type="match status" value="1"/>
</dbReference>
<dbReference type="PROSITE" id="PS51194">
    <property type="entry name" value="HELICASE_CTER"/>
    <property type="match status" value="1"/>
</dbReference>
<feature type="region of interest" description="Disordered" evidence="5">
    <location>
        <begin position="57"/>
        <end position="80"/>
    </location>
</feature>
<dbReference type="EMBL" id="JBDODL010000664">
    <property type="protein sequence ID" value="MES1920427.1"/>
    <property type="molecule type" value="Genomic_DNA"/>
</dbReference>
<gene>
    <name evidence="8" type="ORF">MHBO_002095</name>
</gene>
<feature type="non-terminal residue" evidence="8">
    <location>
        <position position="544"/>
    </location>
</feature>
<dbReference type="Gene3D" id="3.40.50.300">
    <property type="entry name" value="P-loop containing nucleotide triphosphate hydrolases"/>
    <property type="match status" value="2"/>
</dbReference>
<evidence type="ECO:0000313" key="8">
    <source>
        <dbReference type="EMBL" id="MES1920427.1"/>
    </source>
</evidence>
<organism evidence="8 9">
    <name type="scientific">Bonamia ostreae</name>
    <dbReference type="NCBI Taxonomy" id="126728"/>
    <lineage>
        <taxon>Eukaryota</taxon>
        <taxon>Sar</taxon>
        <taxon>Rhizaria</taxon>
        <taxon>Endomyxa</taxon>
        <taxon>Ascetosporea</taxon>
        <taxon>Haplosporida</taxon>
        <taxon>Bonamia</taxon>
    </lineage>
</organism>
<evidence type="ECO:0000256" key="2">
    <source>
        <dbReference type="ARBA" id="ARBA00022801"/>
    </source>
</evidence>
<dbReference type="InterPro" id="IPR027417">
    <property type="entry name" value="P-loop_NTPase"/>
</dbReference>
<evidence type="ECO:0000313" key="9">
    <source>
        <dbReference type="Proteomes" id="UP001439008"/>
    </source>
</evidence>
<dbReference type="CDD" id="cd18795">
    <property type="entry name" value="SF2_C_Ski2"/>
    <property type="match status" value="1"/>
</dbReference>
<comment type="caution">
    <text evidence="8">The sequence shown here is derived from an EMBL/GenBank/DDBJ whole genome shotgun (WGS) entry which is preliminary data.</text>
</comment>
<evidence type="ECO:0000256" key="1">
    <source>
        <dbReference type="ARBA" id="ARBA00022741"/>
    </source>
</evidence>
<dbReference type="InterPro" id="IPR014001">
    <property type="entry name" value="Helicase_ATP-bd"/>
</dbReference>
<dbReference type="SUPFAM" id="SSF52540">
    <property type="entry name" value="P-loop containing nucleoside triphosphate hydrolases"/>
    <property type="match status" value="1"/>
</dbReference>
<proteinExistence type="predicted"/>
<keyword evidence="9" id="KW-1185">Reference proteome</keyword>
<keyword evidence="4" id="KW-0067">ATP-binding</keyword>
<dbReference type="InterPro" id="IPR001650">
    <property type="entry name" value="Helicase_C-like"/>
</dbReference>
<dbReference type="Proteomes" id="UP001439008">
    <property type="component" value="Unassembled WGS sequence"/>
</dbReference>
<reference evidence="8 9" key="1">
    <citation type="journal article" date="2024" name="BMC Biol.">
        <title>Comparative genomics of Ascetosporea gives new insight into the evolutionary basis for animal parasitism in Rhizaria.</title>
        <authorList>
            <person name="Hiltunen Thoren M."/>
            <person name="Onut-Brannstrom I."/>
            <person name="Alfjorden A."/>
            <person name="Peckova H."/>
            <person name="Swords F."/>
            <person name="Hooper C."/>
            <person name="Holzer A.S."/>
            <person name="Bass D."/>
            <person name="Burki F."/>
        </authorList>
    </citation>
    <scope>NUCLEOTIDE SEQUENCE [LARGE SCALE GENOMIC DNA]</scope>
    <source>
        <strain evidence="8">20-A016</strain>
    </source>
</reference>
<evidence type="ECO:0000256" key="4">
    <source>
        <dbReference type="ARBA" id="ARBA00022840"/>
    </source>
</evidence>
<dbReference type="SMART" id="SM00490">
    <property type="entry name" value="HELICc"/>
    <property type="match status" value="1"/>
</dbReference>
<evidence type="ECO:0000259" key="6">
    <source>
        <dbReference type="PROSITE" id="PS51192"/>
    </source>
</evidence>
<dbReference type="Pfam" id="PF00270">
    <property type="entry name" value="DEAD"/>
    <property type="match status" value="1"/>
</dbReference>
<dbReference type="PANTHER" id="PTHR47961">
    <property type="entry name" value="DNA POLYMERASE THETA, PUTATIVE (AFU_ORTHOLOGUE AFUA_1G05260)-RELATED"/>
    <property type="match status" value="1"/>
</dbReference>
<dbReference type="InterPro" id="IPR011545">
    <property type="entry name" value="DEAD/DEAH_box_helicase_dom"/>
</dbReference>
<evidence type="ECO:0000259" key="7">
    <source>
        <dbReference type="PROSITE" id="PS51194"/>
    </source>
</evidence>
<evidence type="ECO:0000256" key="5">
    <source>
        <dbReference type="SAM" id="MobiDB-lite"/>
    </source>
</evidence>
<evidence type="ECO:0000256" key="3">
    <source>
        <dbReference type="ARBA" id="ARBA00022806"/>
    </source>
</evidence>
<name>A0ABV2ALD2_9EUKA</name>
<protein>
    <recommendedName>
        <fullName evidence="10">DNA helicase</fullName>
    </recommendedName>
</protein>
<sequence length="544" mass="61374">MRPNDKADLKGVRKRLLFWGRPKSKVFKRPFELKSKLRKATKQTNCLAKVNIDSPDANQNKFFEQNPATPVSKQKRSSLNYASKRPNGRWYRKKGQQSKYIAINGKVFEGFQAFKQSLLDKESVKKRLELESAQNKNTIRNKENEHLLKTYGIPAEMDRVYRQKGVNRLHQWQIACLKKKGVLEGKNLIYSAPTSGGKTLIAETLMIRRMLSKKGKCIIVLPFISLVQEKSEDLRNKLCPLGFSVRSLHSSSPLTLPNNVDVIVCTIEKANLLANSLMDDGTIKNYFGTVIIDELHLIGDEHRGFILELLLTKLKTVGGEHQIIGLSATLPNIGDLAKWLDAELFVTDFRPVPLTEFYLIGSTVYSKAGKRIKEMGKNSADNIFELCKEVVEKEKSVLIFCPSKDGCKRSARMLLDKAKSSNSKATDNDELTKRKTVLERLRQLPIEICEVLKEAILYGIAYHHAGMTIEERDIVEAAFRKRTINVLNATSTLAAGVNLPAFRVIFRYPYVGANFISVSKYQQMSGRAGRSGIDDRGESFLVAS</sequence>
<evidence type="ECO:0008006" key="10">
    <source>
        <dbReference type="Google" id="ProtNLM"/>
    </source>
</evidence>
<dbReference type="InterPro" id="IPR050474">
    <property type="entry name" value="Hel308_SKI2-like"/>
</dbReference>
<keyword evidence="3" id="KW-0347">Helicase</keyword>
<keyword evidence="2" id="KW-0378">Hydrolase</keyword>
<dbReference type="SMART" id="SM00487">
    <property type="entry name" value="DEXDc"/>
    <property type="match status" value="1"/>
</dbReference>
<dbReference type="PANTHER" id="PTHR47961:SF6">
    <property type="entry name" value="DNA-DIRECTED DNA POLYMERASE"/>
    <property type="match status" value="1"/>
</dbReference>
<dbReference type="CDD" id="cd18026">
    <property type="entry name" value="DEXHc_POLQ-like"/>
    <property type="match status" value="1"/>
</dbReference>